<evidence type="ECO:0000313" key="2">
    <source>
        <dbReference type="Proteomes" id="UP000257109"/>
    </source>
</evidence>
<name>A0A371GGZ6_MUCPR</name>
<accession>A0A371GGZ6</accession>
<reference evidence="1" key="1">
    <citation type="submission" date="2018-05" db="EMBL/GenBank/DDBJ databases">
        <title>Draft genome of Mucuna pruriens seed.</title>
        <authorList>
            <person name="Nnadi N.E."/>
            <person name="Vos R."/>
            <person name="Hasami M.H."/>
            <person name="Devisetty U.K."/>
            <person name="Aguiy J.C."/>
        </authorList>
    </citation>
    <scope>NUCLEOTIDE SEQUENCE [LARGE SCALE GENOMIC DNA]</scope>
    <source>
        <strain evidence="1">JCA_2017</strain>
    </source>
</reference>
<evidence type="ECO:0000313" key="1">
    <source>
        <dbReference type="EMBL" id="RDX89827.1"/>
    </source>
</evidence>
<gene>
    <name evidence="1" type="ORF">CR513_28402</name>
</gene>
<dbReference type="Proteomes" id="UP000257109">
    <property type="component" value="Unassembled WGS sequence"/>
</dbReference>
<evidence type="ECO:0008006" key="3">
    <source>
        <dbReference type="Google" id="ProtNLM"/>
    </source>
</evidence>
<proteinExistence type="predicted"/>
<organism evidence="1 2">
    <name type="scientific">Mucuna pruriens</name>
    <name type="common">Velvet bean</name>
    <name type="synonym">Dolichos pruriens</name>
    <dbReference type="NCBI Taxonomy" id="157652"/>
    <lineage>
        <taxon>Eukaryota</taxon>
        <taxon>Viridiplantae</taxon>
        <taxon>Streptophyta</taxon>
        <taxon>Embryophyta</taxon>
        <taxon>Tracheophyta</taxon>
        <taxon>Spermatophyta</taxon>
        <taxon>Magnoliopsida</taxon>
        <taxon>eudicotyledons</taxon>
        <taxon>Gunneridae</taxon>
        <taxon>Pentapetalae</taxon>
        <taxon>rosids</taxon>
        <taxon>fabids</taxon>
        <taxon>Fabales</taxon>
        <taxon>Fabaceae</taxon>
        <taxon>Papilionoideae</taxon>
        <taxon>50 kb inversion clade</taxon>
        <taxon>NPAAA clade</taxon>
        <taxon>indigoferoid/millettioid clade</taxon>
        <taxon>Phaseoleae</taxon>
        <taxon>Mucuna</taxon>
    </lineage>
</organism>
<dbReference type="EMBL" id="QJKJ01005561">
    <property type="protein sequence ID" value="RDX89827.1"/>
    <property type="molecule type" value="Genomic_DNA"/>
</dbReference>
<sequence>MREVHEGVCGTHIRGQALARKVARVGYYWPTTRVDKISDSGGRLFHKVNRSETGRHHFGR</sequence>
<protein>
    <recommendedName>
        <fullName evidence="3">Integrase zinc-binding domain-containing protein</fullName>
    </recommendedName>
</protein>
<feature type="non-terminal residue" evidence="1">
    <location>
        <position position="1"/>
    </location>
</feature>
<dbReference type="AlphaFoldDB" id="A0A371GGZ6"/>
<comment type="caution">
    <text evidence="1">The sequence shown here is derived from an EMBL/GenBank/DDBJ whole genome shotgun (WGS) entry which is preliminary data.</text>
</comment>
<dbReference type="OrthoDB" id="1430228at2759"/>
<keyword evidence="2" id="KW-1185">Reference proteome</keyword>